<proteinExistence type="predicted"/>
<feature type="region of interest" description="Disordered" evidence="1">
    <location>
        <begin position="1"/>
        <end position="133"/>
    </location>
</feature>
<organism evidence="2 3">
    <name type="scientific">Cirrhinus mrigala</name>
    <name type="common">Mrigala</name>
    <dbReference type="NCBI Taxonomy" id="683832"/>
    <lineage>
        <taxon>Eukaryota</taxon>
        <taxon>Metazoa</taxon>
        <taxon>Chordata</taxon>
        <taxon>Craniata</taxon>
        <taxon>Vertebrata</taxon>
        <taxon>Euteleostomi</taxon>
        <taxon>Actinopterygii</taxon>
        <taxon>Neopterygii</taxon>
        <taxon>Teleostei</taxon>
        <taxon>Ostariophysi</taxon>
        <taxon>Cypriniformes</taxon>
        <taxon>Cyprinidae</taxon>
        <taxon>Labeoninae</taxon>
        <taxon>Labeonini</taxon>
        <taxon>Cirrhinus</taxon>
    </lineage>
</organism>
<keyword evidence="3" id="KW-1185">Reference proteome</keyword>
<dbReference type="Proteomes" id="UP001529510">
    <property type="component" value="Unassembled WGS sequence"/>
</dbReference>
<protein>
    <submittedName>
        <fullName evidence="2">Uncharacterized protein</fullName>
    </submittedName>
</protein>
<evidence type="ECO:0000256" key="1">
    <source>
        <dbReference type="SAM" id="MobiDB-lite"/>
    </source>
</evidence>
<reference evidence="2 3" key="1">
    <citation type="submission" date="2024-05" db="EMBL/GenBank/DDBJ databases">
        <title>Genome sequencing and assembly of Indian major carp, Cirrhinus mrigala (Hamilton, 1822).</title>
        <authorList>
            <person name="Mohindra V."/>
            <person name="Chowdhury L.M."/>
            <person name="Lal K."/>
            <person name="Jena J.K."/>
        </authorList>
    </citation>
    <scope>NUCLEOTIDE SEQUENCE [LARGE SCALE GENOMIC DNA]</scope>
    <source>
        <strain evidence="2">CM1030</strain>
        <tissue evidence="2">Blood</tissue>
    </source>
</reference>
<sequence length="133" mass="14159">AIEGSVTVTGVKVRPPLASFRDSGNSSSVSEVTELHKLWSRHKSLSLPREPNLPDLDDQTEQPSEGSLVNETDPLHTDDQSELPYADATPEEELITQLPCDCAPPQEDGGLEAASEQCPAPIEEAASEGSPSP</sequence>
<evidence type="ECO:0000313" key="3">
    <source>
        <dbReference type="Proteomes" id="UP001529510"/>
    </source>
</evidence>
<feature type="non-terminal residue" evidence="2">
    <location>
        <position position="1"/>
    </location>
</feature>
<feature type="compositionally biased region" description="Polar residues" evidence="1">
    <location>
        <begin position="61"/>
        <end position="70"/>
    </location>
</feature>
<name>A0ABD0RPB8_CIRMR</name>
<feature type="compositionally biased region" description="Polar residues" evidence="1">
    <location>
        <begin position="22"/>
        <end position="31"/>
    </location>
</feature>
<evidence type="ECO:0000313" key="2">
    <source>
        <dbReference type="EMBL" id="KAL0200362.1"/>
    </source>
</evidence>
<dbReference type="EMBL" id="JAMKFB020000002">
    <property type="protein sequence ID" value="KAL0200362.1"/>
    <property type="molecule type" value="Genomic_DNA"/>
</dbReference>
<gene>
    <name evidence="2" type="ORF">M9458_003549</name>
</gene>
<feature type="non-terminal residue" evidence="2">
    <location>
        <position position="133"/>
    </location>
</feature>
<dbReference type="AlphaFoldDB" id="A0ABD0RPB8"/>
<accession>A0ABD0RPB8</accession>
<comment type="caution">
    <text evidence="2">The sequence shown here is derived from an EMBL/GenBank/DDBJ whole genome shotgun (WGS) entry which is preliminary data.</text>
</comment>